<dbReference type="EMBL" id="JAIEZQ010000003">
    <property type="protein sequence ID" value="MBY9076900.1"/>
    <property type="molecule type" value="Genomic_DNA"/>
</dbReference>
<evidence type="ECO:0000313" key="1">
    <source>
        <dbReference type="EMBL" id="MBY9076900.1"/>
    </source>
</evidence>
<organism evidence="1 2">
    <name type="scientific">Nocardioides jiangsuensis</name>
    <dbReference type="NCBI Taxonomy" id="2866161"/>
    <lineage>
        <taxon>Bacteria</taxon>
        <taxon>Bacillati</taxon>
        <taxon>Actinomycetota</taxon>
        <taxon>Actinomycetes</taxon>
        <taxon>Propionibacteriales</taxon>
        <taxon>Nocardioidaceae</taxon>
        <taxon>Nocardioides</taxon>
    </lineage>
</organism>
<keyword evidence="2" id="KW-1185">Reference proteome</keyword>
<protein>
    <submittedName>
        <fullName evidence="1">Uncharacterized protein</fullName>
    </submittedName>
</protein>
<dbReference type="Proteomes" id="UP000754710">
    <property type="component" value="Unassembled WGS sequence"/>
</dbReference>
<accession>A0ABS7RSA2</accession>
<name>A0ABS7RSA2_9ACTN</name>
<evidence type="ECO:0000313" key="2">
    <source>
        <dbReference type="Proteomes" id="UP000754710"/>
    </source>
</evidence>
<comment type="caution">
    <text evidence="1">The sequence shown here is derived from an EMBL/GenBank/DDBJ whole genome shotgun (WGS) entry which is preliminary data.</text>
</comment>
<sequence>MLLLAGVVLVAVGALAILSVGFPVLVAGALCLGSALRTKKDVGVA</sequence>
<proteinExistence type="predicted"/>
<reference evidence="1 2" key="1">
    <citation type="submission" date="2021-08" db="EMBL/GenBank/DDBJ databases">
        <title>Nocardioides bacterium WL0053 sp. nov., isolated from the sediment.</title>
        <authorList>
            <person name="Wang L."/>
            <person name="Zhang D."/>
            <person name="Zhang A."/>
        </authorList>
    </citation>
    <scope>NUCLEOTIDE SEQUENCE [LARGE SCALE GENOMIC DNA]</scope>
    <source>
        <strain evidence="1 2">WL0053</strain>
    </source>
</reference>
<gene>
    <name evidence="1" type="ORF">K1X13_18885</name>
</gene>